<dbReference type="HAMAP" id="MF_02111">
    <property type="entry name" value="Pup_ligase"/>
    <property type="match status" value="1"/>
</dbReference>
<keyword evidence="10" id="KW-1185">Reference proteome</keyword>
<evidence type="ECO:0000256" key="1">
    <source>
        <dbReference type="ARBA" id="ARBA00022598"/>
    </source>
</evidence>
<dbReference type="GO" id="GO:0005524">
    <property type="term" value="F:ATP binding"/>
    <property type="evidence" value="ECO:0007669"/>
    <property type="project" value="UniProtKB-UniRule"/>
</dbReference>
<feature type="binding site" evidence="7">
    <location>
        <position position="9"/>
    </location>
    <ligand>
        <name>Mg(2+)</name>
        <dbReference type="ChEBI" id="CHEBI:18420"/>
    </ligand>
</feature>
<gene>
    <name evidence="7 9" type="primary">pafA</name>
    <name evidence="9" type="ORF">KILIM_006_00090</name>
</gene>
<dbReference type="UniPathway" id="UPA00998"/>
<dbReference type="UniPathway" id="UPA00997"/>
<dbReference type="PANTHER" id="PTHR42307:SF3">
    <property type="entry name" value="PUP--PROTEIN LIGASE"/>
    <property type="match status" value="1"/>
</dbReference>
<comment type="similarity">
    <text evidence="7">Belongs to the Pup ligase/Pup deamidase family. Pup-conjugating enzyme subfamily.</text>
</comment>
<feature type="binding site" evidence="7">
    <location>
        <position position="53"/>
    </location>
    <ligand>
        <name>ATP</name>
        <dbReference type="ChEBI" id="CHEBI:30616"/>
    </ligand>
</feature>
<evidence type="ECO:0000313" key="10">
    <source>
        <dbReference type="Proteomes" id="UP000008366"/>
    </source>
</evidence>
<accession>K6W5V1</accession>
<feature type="binding site" evidence="7">
    <location>
        <position position="63"/>
    </location>
    <ligand>
        <name>Mg(2+)</name>
        <dbReference type="ChEBI" id="CHEBI:18420"/>
    </ligand>
</feature>
<dbReference type="EC" id="6.3.1.19" evidence="7 8"/>
<dbReference type="eggNOG" id="COG0638">
    <property type="taxonomic scope" value="Bacteria"/>
</dbReference>
<dbReference type="Pfam" id="PF03136">
    <property type="entry name" value="Pup_ligase"/>
    <property type="match status" value="1"/>
</dbReference>
<keyword evidence="3 7" id="KW-0547">Nucleotide-binding</keyword>
<dbReference type="GO" id="GO:0070490">
    <property type="term" value="P:protein pupylation"/>
    <property type="evidence" value="ECO:0007669"/>
    <property type="project" value="UniProtKB-UniRule"/>
</dbReference>
<dbReference type="GO" id="GO:0016879">
    <property type="term" value="F:ligase activity, forming carbon-nitrogen bonds"/>
    <property type="evidence" value="ECO:0007669"/>
    <property type="project" value="UniProtKB-UniRule"/>
</dbReference>
<comment type="pathway">
    <text evidence="7">Protein modification; protein pupylation.</text>
</comment>
<reference evidence="9 10" key="1">
    <citation type="submission" date="2012-08" db="EMBL/GenBank/DDBJ databases">
        <title>Whole genome shotgun sequence of Kineosphaera limosa NBRC 100340.</title>
        <authorList>
            <person name="Yoshida I."/>
            <person name="Isaki S."/>
            <person name="Hosoyama A."/>
            <person name="Tsuchikane K."/>
            <person name="Katsumata H."/>
            <person name="Ando Y."/>
            <person name="Ohji S."/>
            <person name="Hamada M."/>
            <person name="Tamura T."/>
            <person name="Yamazoe A."/>
            <person name="Yamazaki S."/>
            <person name="Fujita N."/>
        </authorList>
    </citation>
    <scope>NUCLEOTIDE SEQUENCE [LARGE SCALE GENOMIC DNA]</scope>
    <source>
        <strain evidence="9 10">NBRC 100340</strain>
    </source>
</reference>
<dbReference type="InterPro" id="IPR022279">
    <property type="entry name" value="Pup_ligase"/>
</dbReference>
<keyword evidence="2 7" id="KW-0479">Metal-binding</keyword>
<dbReference type="EMBL" id="BAHD01000006">
    <property type="protein sequence ID" value="GAB94555.1"/>
    <property type="molecule type" value="Genomic_DNA"/>
</dbReference>
<dbReference type="RefSeq" id="WP_006591088.1">
    <property type="nucleotide sequence ID" value="NZ_BAHD01000006.1"/>
</dbReference>
<feature type="binding site" evidence="7">
    <location>
        <position position="66"/>
    </location>
    <ligand>
        <name>ATP</name>
        <dbReference type="ChEBI" id="CHEBI:30616"/>
    </ligand>
</feature>
<dbReference type="OrthoDB" id="9760627at2"/>
<evidence type="ECO:0000256" key="4">
    <source>
        <dbReference type="ARBA" id="ARBA00022786"/>
    </source>
</evidence>
<keyword evidence="4 7" id="KW-0833">Ubl conjugation pathway</keyword>
<dbReference type="Proteomes" id="UP000008366">
    <property type="component" value="Unassembled WGS sequence"/>
</dbReference>
<comment type="caution">
    <text evidence="9">The sequence shown here is derived from an EMBL/GenBank/DDBJ whole genome shotgun (WGS) entry which is preliminary data.</text>
</comment>
<comment type="function">
    <text evidence="7">Catalyzes the covalent attachment of the prokaryotic ubiquitin-like protein modifier Pup to the proteasomal substrate proteins, thereby targeting them for proteasomal degradation. This tagging system is termed pupylation. The ligation reaction involves the side-chain carboxylate of the C-terminal glutamate of Pup and the side-chain amino group of a substrate lysine.</text>
</comment>
<evidence type="ECO:0000313" key="9">
    <source>
        <dbReference type="EMBL" id="GAB94555.1"/>
    </source>
</evidence>
<keyword evidence="6 7" id="KW-0460">Magnesium</keyword>
<sequence>MDRRIFGLETEYGLTCTREGRRALGPDEVARHMFRSVVAWGRSSNVFLPNGSRLYLDVGNHPEYATAECDSLADLLAQDEAGTTLLNDLVDEARARLAELELTGTVYLFKNNLDSAGNSYGCHENYLVSRSSDLARLGELLVPFLVSRQIVCGAGRLMRVPDGAGERVEYHVSQRADVMWEGTSSATTRSRPMINTRDEPHADAERYRRLHIIVGDSNLAQSSTLLKVGATDLVLRMHEAGEPLPDLSLVNPAKAIRAVSRDPRGAVPVELTSGRALSATALQREFQERAAAFVDRTGAATAHDAPVLELWDRVLTAIESDRPQDVVRDVDWILKRHLLTRYADRHGLGLEHPRIAQLELAYHDVEPGRGLFALTQARGGATTHVSPADVQQARRHPPATTRAAMRGAFVAAAREHGRDYTVDWTHLRLNDGAGRTVLCKDPFAATDPRVDRLLNAVPQPVSDDPTPA</sequence>
<organism evidence="9 10">
    <name type="scientific">Kineosphaera limosa NBRC 100340</name>
    <dbReference type="NCBI Taxonomy" id="1184609"/>
    <lineage>
        <taxon>Bacteria</taxon>
        <taxon>Bacillati</taxon>
        <taxon>Actinomycetota</taxon>
        <taxon>Actinomycetes</taxon>
        <taxon>Micrococcales</taxon>
        <taxon>Dermatophilaceae</taxon>
        <taxon>Kineosphaera</taxon>
    </lineage>
</organism>
<protein>
    <recommendedName>
        <fullName evidence="7 8">Pup--protein ligase</fullName>
        <ecNumber evidence="7 8">6.3.1.19</ecNumber>
    </recommendedName>
    <alternativeName>
        <fullName evidence="7">Proteasome accessory factor A</fullName>
    </alternativeName>
    <alternativeName>
        <fullName evidence="7">Pup-conjugating enzyme</fullName>
    </alternativeName>
</protein>
<dbReference type="GO" id="GO:0019941">
    <property type="term" value="P:modification-dependent protein catabolic process"/>
    <property type="evidence" value="ECO:0007669"/>
    <property type="project" value="UniProtKB-UniRule"/>
</dbReference>
<feature type="binding site" evidence="7">
    <location>
        <position position="424"/>
    </location>
    <ligand>
        <name>ATP</name>
        <dbReference type="ChEBI" id="CHEBI:30616"/>
    </ligand>
</feature>
<dbReference type="STRING" id="1184609.KILIM_006_00090"/>
<dbReference type="InterPro" id="IPR004347">
    <property type="entry name" value="Pup_ligase/deamidase"/>
</dbReference>
<dbReference type="AlphaFoldDB" id="K6W5V1"/>
<name>K6W5V1_9MICO</name>
<keyword evidence="5 7" id="KW-0067">ATP-binding</keyword>
<comment type="catalytic activity">
    <reaction evidence="7">
        <text>ATP + [prokaryotic ubiquitin-like protein]-L-glutamate + [protein]-L-lysine = ADP + phosphate + N(6)-([prokaryotic ubiquitin-like protein]-gamma-L-glutamyl)-[protein]-L-lysine.</text>
        <dbReference type="EC" id="6.3.1.19"/>
    </reaction>
</comment>
<dbReference type="PANTHER" id="PTHR42307">
    <property type="entry name" value="PUP DEAMIDASE/DEPUPYLASE"/>
    <property type="match status" value="1"/>
</dbReference>
<evidence type="ECO:0000256" key="8">
    <source>
        <dbReference type="NCBIfam" id="TIGR03686"/>
    </source>
</evidence>
<dbReference type="GO" id="GO:0000287">
    <property type="term" value="F:magnesium ion binding"/>
    <property type="evidence" value="ECO:0007669"/>
    <property type="project" value="UniProtKB-UniRule"/>
</dbReference>
<comment type="miscellaneous">
    <text evidence="7">The reaction mechanism probably proceeds via the activation of Pup by phosphorylation of its C-terminal glutamate, which is then subject to nucleophilic attack by the substrate lysine, resulting in an isopeptide bond and the release of phosphate as a good leaving group.</text>
</comment>
<evidence type="ECO:0000256" key="7">
    <source>
        <dbReference type="HAMAP-Rule" id="MF_02111"/>
    </source>
</evidence>
<proteinExistence type="inferred from homology"/>
<feature type="binding site" evidence="7">
    <location>
        <position position="55"/>
    </location>
    <ligand>
        <name>Mg(2+)</name>
        <dbReference type="ChEBI" id="CHEBI:18420"/>
    </ligand>
</feature>
<dbReference type="GO" id="GO:0019787">
    <property type="term" value="F:ubiquitin-like protein transferase activity"/>
    <property type="evidence" value="ECO:0007669"/>
    <property type="project" value="UniProtKB-UniRule"/>
</dbReference>
<feature type="active site" description="Proton acceptor" evidence="7">
    <location>
        <position position="57"/>
    </location>
</feature>
<dbReference type="NCBIfam" id="TIGR03686">
    <property type="entry name" value="pupylate_PafA"/>
    <property type="match status" value="1"/>
</dbReference>
<evidence type="ECO:0000256" key="3">
    <source>
        <dbReference type="ARBA" id="ARBA00022741"/>
    </source>
</evidence>
<keyword evidence="1 7" id="KW-0436">Ligase</keyword>
<comment type="pathway">
    <text evidence="7">Protein degradation; proteasomal Pup-dependent pathway.</text>
</comment>
<evidence type="ECO:0000256" key="5">
    <source>
        <dbReference type="ARBA" id="ARBA00022840"/>
    </source>
</evidence>
<evidence type="ECO:0000256" key="6">
    <source>
        <dbReference type="ARBA" id="ARBA00022842"/>
    </source>
</evidence>
<evidence type="ECO:0000256" key="2">
    <source>
        <dbReference type="ARBA" id="ARBA00022723"/>
    </source>
</evidence>
<dbReference type="GO" id="GO:0010498">
    <property type="term" value="P:proteasomal protein catabolic process"/>
    <property type="evidence" value="ECO:0007669"/>
    <property type="project" value="UniProtKB-UniRule"/>
</dbReference>